<dbReference type="Proteomes" id="UP000596661">
    <property type="component" value="Chromosome 6"/>
</dbReference>
<organism evidence="2 3">
    <name type="scientific">Cannabis sativa</name>
    <name type="common">Hemp</name>
    <name type="synonym">Marijuana</name>
    <dbReference type="NCBI Taxonomy" id="3483"/>
    <lineage>
        <taxon>Eukaryota</taxon>
        <taxon>Viridiplantae</taxon>
        <taxon>Streptophyta</taxon>
        <taxon>Embryophyta</taxon>
        <taxon>Tracheophyta</taxon>
        <taxon>Spermatophyta</taxon>
        <taxon>Magnoliopsida</taxon>
        <taxon>eudicotyledons</taxon>
        <taxon>Gunneridae</taxon>
        <taxon>Pentapetalae</taxon>
        <taxon>rosids</taxon>
        <taxon>fabids</taxon>
        <taxon>Rosales</taxon>
        <taxon>Cannabaceae</taxon>
        <taxon>Cannabis</taxon>
    </lineage>
</organism>
<protein>
    <submittedName>
        <fullName evidence="2">Uncharacterized protein</fullName>
    </submittedName>
</protein>
<evidence type="ECO:0000256" key="1">
    <source>
        <dbReference type="SAM" id="MobiDB-lite"/>
    </source>
</evidence>
<keyword evidence="3" id="KW-1185">Reference proteome</keyword>
<feature type="compositionally biased region" description="Basic residues" evidence="1">
    <location>
        <begin position="12"/>
        <end position="22"/>
    </location>
</feature>
<reference evidence="2" key="1">
    <citation type="submission" date="2018-11" db="EMBL/GenBank/DDBJ databases">
        <authorList>
            <person name="Grassa J C."/>
        </authorList>
    </citation>
    <scope>NUCLEOTIDE SEQUENCE [LARGE SCALE GENOMIC DNA]</scope>
</reference>
<name>A0A803PWH8_CANSA</name>
<accession>A0A803PWH8</accession>
<evidence type="ECO:0000313" key="3">
    <source>
        <dbReference type="Proteomes" id="UP000596661"/>
    </source>
</evidence>
<dbReference type="Gramene" id="evm.model.06.1943">
    <property type="protein sequence ID" value="cds.evm.model.06.1943"/>
    <property type="gene ID" value="evm.TU.06.1943"/>
</dbReference>
<sequence length="101" mass="11277">MEMGNQASISKPKSKPKSRIPPKRGEVLKNVIKSFTKWGKDDEEERAGSLTPVSSPSGVSAPEEPRTQTTDPPQQSPKPRRKGSKTTTTQMKEQWMRSTPR</sequence>
<dbReference type="EMBL" id="UZAU01000619">
    <property type="status" value="NOT_ANNOTATED_CDS"/>
    <property type="molecule type" value="Genomic_DNA"/>
</dbReference>
<dbReference type="EnsemblPlants" id="evm.model.06.1943">
    <property type="protein sequence ID" value="cds.evm.model.06.1943"/>
    <property type="gene ID" value="evm.TU.06.1943"/>
</dbReference>
<proteinExistence type="predicted"/>
<evidence type="ECO:0000313" key="2">
    <source>
        <dbReference type="EnsemblPlants" id="cds.evm.model.06.1943"/>
    </source>
</evidence>
<reference evidence="2" key="2">
    <citation type="submission" date="2021-03" db="UniProtKB">
        <authorList>
            <consortium name="EnsemblPlants"/>
        </authorList>
    </citation>
    <scope>IDENTIFICATION</scope>
</reference>
<dbReference type="AlphaFoldDB" id="A0A803PWH8"/>
<feature type="region of interest" description="Disordered" evidence="1">
    <location>
        <begin position="1"/>
        <end position="101"/>
    </location>
</feature>